<comment type="caution">
    <text evidence="3">The sequence shown here is derived from an EMBL/GenBank/DDBJ whole genome shotgun (WGS) entry which is preliminary data.</text>
</comment>
<keyword evidence="4" id="KW-1185">Reference proteome</keyword>
<evidence type="ECO:0000256" key="1">
    <source>
        <dbReference type="SAM" id="Coils"/>
    </source>
</evidence>
<organism evidence="3 4">
    <name type="scientific">Raineya orbicola</name>
    <dbReference type="NCBI Taxonomy" id="2016530"/>
    <lineage>
        <taxon>Bacteria</taxon>
        <taxon>Pseudomonadati</taxon>
        <taxon>Bacteroidota</taxon>
        <taxon>Cytophagia</taxon>
        <taxon>Cytophagales</taxon>
        <taxon>Raineyaceae</taxon>
        <taxon>Raineya</taxon>
    </lineage>
</organism>
<dbReference type="Pfam" id="PF13174">
    <property type="entry name" value="TPR_6"/>
    <property type="match status" value="1"/>
</dbReference>
<reference evidence="3 4" key="1">
    <citation type="submission" date="2017-06" db="EMBL/GenBank/DDBJ databases">
        <title>Raineya orbicola gen. nov., sp. nov. a slightly thermophilic bacterium of the phylum Bacteroidetes and the description of Raineyaceae fam. nov.</title>
        <authorList>
            <person name="Albuquerque L."/>
            <person name="Polonia A.R.M."/>
            <person name="Barroso C."/>
            <person name="Froufe H.J.C."/>
            <person name="Lage O."/>
            <person name="Lobo-Da-Cunha A."/>
            <person name="Egas C."/>
            <person name="Da Costa M.S."/>
        </authorList>
    </citation>
    <scope>NUCLEOTIDE SEQUENCE [LARGE SCALE GENOMIC DNA]</scope>
    <source>
        <strain evidence="3 4">SPSPC-11</strain>
    </source>
</reference>
<evidence type="ECO:0000256" key="2">
    <source>
        <dbReference type="SAM" id="SignalP"/>
    </source>
</evidence>
<sequence>MKTNRLGKILQFVFFIFLLHTSAAAQDFQLAEEYFVQGKYEKAKDIYEKLARHSYNWRSIHQNYLLTLINLKDYKTAEDFLRKQIKQEPENMFYKVDFAVILEMQGKMKEAEKEYLALIETGRKDRERATIAYEALEKYDKYEWAEKLFLEARKYDNSSDKYALQLTEVYAKLGKKKELLQEAIKLYNKSEDYSEYVKGTLQDEFRTEEELNFVEETLLTKVQDEPNHRAANELLLWLYMQQKNFLKAFVQAKAIDKRFKKQGSQLFEIGRIAFENKDYPATEKILSYFVEQYPNDALYFIPARRYLIKAREEVIKNTFPIDKEKVKAVIQDYQELINSQGKAKTVEALKDMAHLYAFFLDEKEKAIELLQDAINEARYNNKLVAQCKITLGDIYVLKGEFGEAALLYYQAEREQKDSPIGHEAKLKNAKLSYYKGEFETAQNHLDILKNATSREISNDAIDMSVFIQDNTGMDSTETAMREFARIDLQIFQNKLDEALKELEAMLKKFPNHSLTDDIYWAKANIFIRMGKPQNAIEMYELILKNYAFDILADDAHFALAKTYEELLQNKEKAKDLYQEHLTKFPGSRYVAEARKRFRILRGDKLK</sequence>
<feature type="signal peptide" evidence="2">
    <location>
        <begin position="1"/>
        <end position="25"/>
    </location>
</feature>
<dbReference type="Gene3D" id="1.25.40.10">
    <property type="entry name" value="Tetratricopeptide repeat domain"/>
    <property type="match status" value="3"/>
</dbReference>
<evidence type="ECO:0000313" key="4">
    <source>
        <dbReference type="Proteomes" id="UP000233387"/>
    </source>
</evidence>
<dbReference type="Proteomes" id="UP000233387">
    <property type="component" value="Unassembled WGS sequence"/>
</dbReference>
<dbReference type="InterPro" id="IPR011990">
    <property type="entry name" value="TPR-like_helical_dom_sf"/>
</dbReference>
<accession>A0A2N3IJ89</accession>
<dbReference type="EMBL" id="NKXO01000007">
    <property type="protein sequence ID" value="PKQ70384.1"/>
    <property type="molecule type" value="Genomic_DNA"/>
</dbReference>
<protein>
    <submittedName>
        <fullName evidence="3">Tetratricopeptide repeat</fullName>
    </submittedName>
</protein>
<name>A0A2N3IJ89_9BACT</name>
<dbReference type="InterPro" id="IPR019734">
    <property type="entry name" value="TPR_rpt"/>
</dbReference>
<evidence type="ECO:0000313" key="3">
    <source>
        <dbReference type="EMBL" id="PKQ70384.1"/>
    </source>
</evidence>
<dbReference type="RefSeq" id="WP_101357869.1">
    <property type="nucleotide sequence ID" value="NZ_NKXO01000007.1"/>
</dbReference>
<feature type="chain" id="PRO_5014645479" evidence="2">
    <location>
        <begin position="26"/>
        <end position="606"/>
    </location>
</feature>
<dbReference type="AlphaFoldDB" id="A0A2N3IJ89"/>
<feature type="coiled-coil region" evidence="1">
    <location>
        <begin position="481"/>
        <end position="508"/>
    </location>
</feature>
<proteinExistence type="predicted"/>
<keyword evidence="1" id="KW-0175">Coiled coil</keyword>
<keyword evidence="2" id="KW-0732">Signal</keyword>
<dbReference type="OrthoDB" id="9763354at2"/>
<dbReference type="SUPFAM" id="SSF48452">
    <property type="entry name" value="TPR-like"/>
    <property type="match status" value="3"/>
</dbReference>
<gene>
    <name evidence="3" type="ORF">Rain11_0612</name>
</gene>
<dbReference type="SMART" id="SM00028">
    <property type="entry name" value="TPR"/>
    <property type="match status" value="7"/>
</dbReference>
<dbReference type="Pfam" id="PF13432">
    <property type="entry name" value="TPR_16"/>
    <property type="match status" value="1"/>
</dbReference>